<sequence length="1093" mass="120039">MNKKLIKLINLTLMLLAFTALTFAKGGGDKKANSLYKALGEPVYTKFNINNISTWFKNDGESDINQNGNSGFVFPKGSNRTAVFQSGFLWGGKVDGQFRVGGSVYRQGTVPGRILPDGTPANPGDPDVRIYRVRRDYKDGDLSAELADGDGPSIEAIRAQYEKDWNEWPASQGAPFEDVDGDGQYNPSVDIPGVPGADQTIWFVCNDLDPAQTDFMYGSLPMGIEEQVTIWGYNATGALGNMLFRKYIIINKNPDQKPFTEMYVSMWSDPDVGDAGDDYVGCDTTLSLGYAYNANATDAVYNPLPPPAVGFDFFQGPIVDGEADDVAIYKGKFVQGKKNLPMTAFYFFINGDNVYSDPDQGLYETGTLQWYNLFRGRVSTTGDPFTDPTTGQPTKFTLAGDPITGTGWIDGMLHPPGDRRLGSVSGPFEMAYGDTQEVVVAEIAAGAIEGVDRLGAIQLLKFYDLQAQLAYDNFFNVPTPPPAPAVVVAEMDQEIILSWGSDPAKVNATESYSKGGFEFQGYCVYQLPNKNAQASEARLIATYDIVDGVLKITDKEFDATAGVVLDRVVKFGSDSGIKRYISIKNDVFKGGLPLNNGSRYYFAVTSYAYNPDPEAVPRVLENPMNVIEVIPQTPKPGVRYEGKAGQVLDVTHSAGFSDGIVTPIVVDPTKLTGAEYTVTFNVDADGNKTWNVLKNGQTVLANQTHFGDDNEFIIVDGIQIGVQDAPAMIKGPGEGDGMVEVAYAGAPLDPSKYDAAGAPYKGNKVWHSLNSSGGDRYYVGAGGGSGTIDRLYRYVNYAAPYDYEFRWTENGGYAVYAFEDDKIAKVPFEIWNIGIGTPDDPSDDFRMIPFVLSNVATSDQWGWATGEDPYFGYPASDWVYWMDPKDRTPGQAGYLQFENACLQSGGAGATYNYAFDVDPDAHDYNADFHGGFVYPIGRFIVCEFDGDGQMPPAGTVIRINYNKPISAEDKYTFKAPSVVNDPELAKEDVEDINVFPNPYYGVNPQEINKYQRFVTFNHLPQKATIRIFNLAGQLVRTLHKDTPDQFFRWDLNNESDLPVASGLYVVHIDMPDLGKTKILKVAIIQEQQILDRF</sequence>
<feature type="signal peptide" evidence="1">
    <location>
        <begin position="1"/>
        <end position="24"/>
    </location>
</feature>
<organism evidence="2 3">
    <name type="scientific">Melioribacter roseus (strain DSM 23840 / JCM 17771 / VKM B-2668 / P3M-2)</name>
    <dbReference type="NCBI Taxonomy" id="1191523"/>
    <lineage>
        <taxon>Bacteria</taxon>
        <taxon>Pseudomonadati</taxon>
        <taxon>Ignavibacteriota</taxon>
        <taxon>Ignavibacteria</taxon>
        <taxon>Ignavibacteriales</taxon>
        <taxon>Melioribacteraceae</taxon>
        <taxon>Melioribacter</taxon>
    </lineage>
</organism>
<keyword evidence="3" id="KW-1185">Reference proteome</keyword>
<dbReference type="AlphaFoldDB" id="I6ZNF2"/>
<reference evidence="2 3" key="1">
    <citation type="journal article" date="2013" name="PLoS ONE">
        <title>Genomic analysis of Melioribacter roseus, facultatively anaerobic organotrophic bacterium representing a novel deep lineage within Bacteriodetes/Chlorobi group.</title>
        <authorList>
            <person name="Kadnikov V.V."/>
            <person name="Mardanov A.V."/>
            <person name="Podosokorskaya O.A."/>
            <person name="Gavrilov S.N."/>
            <person name="Kublanov I.V."/>
            <person name="Beletsky A.V."/>
            <person name="Bonch-Osmolovskaya E.A."/>
            <person name="Ravin N.V."/>
        </authorList>
    </citation>
    <scope>NUCLEOTIDE SEQUENCE [LARGE SCALE GENOMIC DNA]</scope>
    <source>
        <strain evidence="3">JCM 17771 / P3M-2</strain>
    </source>
</reference>
<gene>
    <name evidence="2" type="ordered locus">MROS_0285</name>
</gene>
<evidence type="ECO:0000313" key="3">
    <source>
        <dbReference type="Proteomes" id="UP000009011"/>
    </source>
</evidence>
<evidence type="ECO:0000256" key="1">
    <source>
        <dbReference type="SAM" id="SignalP"/>
    </source>
</evidence>
<keyword evidence="1" id="KW-0732">Signal</keyword>
<protein>
    <recommendedName>
        <fullName evidence="4">T9SS type A sorting domain-containing protein</fullName>
    </recommendedName>
</protein>
<dbReference type="eggNOG" id="ENOG5032VXB">
    <property type="taxonomic scope" value="Bacteria"/>
</dbReference>
<evidence type="ECO:0000313" key="2">
    <source>
        <dbReference type="EMBL" id="AFN73529.1"/>
    </source>
</evidence>
<dbReference type="EMBL" id="CP003557">
    <property type="protein sequence ID" value="AFN73529.1"/>
    <property type="molecule type" value="Genomic_DNA"/>
</dbReference>
<dbReference type="Gene3D" id="2.60.40.4070">
    <property type="match status" value="1"/>
</dbReference>
<accession>I6ZNF2</accession>
<dbReference type="HOGENOM" id="CLU_284252_0_0_10"/>
<evidence type="ECO:0008006" key="4">
    <source>
        <dbReference type="Google" id="ProtNLM"/>
    </source>
</evidence>
<name>I6ZNF2_MELRP</name>
<dbReference type="RefSeq" id="WP_014854966.1">
    <property type="nucleotide sequence ID" value="NC_018178.1"/>
</dbReference>
<dbReference type="KEGG" id="mro:MROS_0285"/>
<dbReference type="PATRIC" id="fig|1191523.3.peg.291"/>
<proteinExistence type="predicted"/>
<dbReference type="Proteomes" id="UP000009011">
    <property type="component" value="Chromosome"/>
</dbReference>
<feature type="chain" id="PRO_5003707352" description="T9SS type A sorting domain-containing protein" evidence="1">
    <location>
        <begin position="25"/>
        <end position="1093"/>
    </location>
</feature>
<dbReference type="STRING" id="1191523.MROS_0285"/>
<dbReference type="OrthoDB" id="9807496at2"/>